<reference evidence="1" key="1">
    <citation type="submission" date="2014-11" db="EMBL/GenBank/DDBJ databases">
        <authorList>
            <person name="Amaro Gonzalez C."/>
        </authorList>
    </citation>
    <scope>NUCLEOTIDE SEQUENCE</scope>
</reference>
<name>A0A0E9SRU6_ANGAN</name>
<sequence length="37" mass="4000">MFSPGAFCGTAPVARASFRKREPDVGLFPTSHSHSCF</sequence>
<protein>
    <submittedName>
        <fullName evidence="1">Uncharacterized protein</fullName>
    </submittedName>
</protein>
<reference evidence="1" key="2">
    <citation type="journal article" date="2015" name="Fish Shellfish Immunol.">
        <title>Early steps in the European eel (Anguilla anguilla)-Vibrio vulnificus interaction in the gills: Role of the RtxA13 toxin.</title>
        <authorList>
            <person name="Callol A."/>
            <person name="Pajuelo D."/>
            <person name="Ebbesson L."/>
            <person name="Teles M."/>
            <person name="MacKenzie S."/>
            <person name="Amaro C."/>
        </authorList>
    </citation>
    <scope>NUCLEOTIDE SEQUENCE</scope>
</reference>
<accession>A0A0E9SRU6</accession>
<evidence type="ECO:0000313" key="1">
    <source>
        <dbReference type="EMBL" id="JAH43972.1"/>
    </source>
</evidence>
<proteinExistence type="predicted"/>
<dbReference type="EMBL" id="GBXM01064605">
    <property type="protein sequence ID" value="JAH43972.1"/>
    <property type="molecule type" value="Transcribed_RNA"/>
</dbReference>
<organism evidence="1">
    <name type="scientific">Anguilla anguilla</name>
    <name type="common">European freshwater eel</name>
    <name type="synonym">Muraena anguilla</name>
    <dbReference type="NCBI Taxonomy" id="7936"/>
    <lineage>
        <taxon>Eukaryota</taxon>
        <taxon>Metazoa</taxon>
        <taxon>Chordata</taxon>
        <taxon>Craniata</taxon>
        <taxon>Vertebrata</taxon>
        <taxon>Euteleostomi</taxon>
        <taxon>Actinopterygii</taxon>
        <taxon>Neopterygii</taxon>
        <taxon>Teleostei</taxon>
        <taxon>Anguilliformes</taxon>
        <taxon>Anguillidae</taxon>
        <taxon>Anguilla</taxon>
    </lineage>
</organism>
<dbReference type="AlphaFoldDB" id="A0A0E9SRU6"/>